<protein>
    <submittedName>
        <fullName evidence="2">Uncharacterized protein</fullName>
    </submittedName>
</protein>
<accession>A0A975AKT2</accession>
<evidence type="ECO:0000313" key="3">
    <source>
        <dbReference type="Proteomes" id="UP000663281"/>
    </source>
</evidence>
<name>A0A975AKT2_9GAMM</name>
<feature type="chain" id="PRO_5037446418" evidence="1">
    <location>
        <begin position="20"/>
        <end position="111"/>
    </location>
</feature>
<dbReference type="EMBL" id="CP071504">
    <property type="protein sequence ID" value="QSX29702.1"/>
    <property type="molecule type" value="Genomic_DNA"/>
</dbReference>
<organism evidence="2 3">
    <name type="scientific">Shewanella cyperi</name>
    <dbReference type="NCBI Taxonomy" id="2814292"/>
    <lineage>
        <taxon>Bacteria</taxon>
        <taxon>Pseudomonadati</taxon>
        <taxon>Pseudomonadota</taxon>
        <taxon>Gammaproteobacteria</taxon>
        <taxon>Alteromonadales</taxon>
        <taxon>Shewanellaceae</taxon>
        <taxon>Shewanella</taxon>
    </lineage>
</organism>
<dbReference type="AlphaFoldDB" id="A0A975AKT2"/>
<keyword evidence="3" id="KW-1185">Reference proteome</keyword>
<evidence type="ECO:0000313" key="2">
    <source>
        <dbReference type="EMBL" id="QSX29702.1"/>
    </source>
</evidence>
<dbReference type="RefSeq" id="WP_207324776.1">
    <property type="nucleotide sequence ID" value="NZ_CP071504.1"/>
</dbReference>
<sequence>MNKLICVLTLVFTSFDCLAGSSSLCEGVELRIEPDMQIPESSFVKEEADKAKAELLKLDHETNDLLTKFAIENRNRIIQGYELKERALSLKTEEAVNEYCTFLVNEAFYHD</sequence>
<feature type="signal peptide" evidence="1">
    <location>
        <begin position="1"/>
        <end position="19"/>
    </location>
</feature>
<gene>
    <name evidence="2" type="ORF">JYB88_16150</name>
</gene>
<reference evidence="2 3" key="1">
    <citation type="submission" date="2021-03" db="EMBL/GenBank/DDBJ databases">
        <title>Novel species identification of genus Shewanella.</title>
        <authorList>
            <person name="Liu G."/>
            <person name="Zhang Q."/>
        </authorList>
    </citation>
    <scope>NUCLEOTIDE SEQUENCE [LARGE SCALE GENOMIC DNA]</scope>
    <source>
        <strain evidence="2 3">FJAT-53726</strain>
    </source>
</reference>
<evidence type="ECO:0000256" key="1">
    <source>
        <dbReference type="SAM" id="SignalP"/>
    </source>
</evidence>
<dbReference type="KEGG" id="scyp:JYB88_16150"/>
<dbReference type="Proteomes" id="UP000663281">
    <property type="component" value="Chromosome"/>
</dbReference>
<proteinExistence type="predicted"/>
<keyword evidence="1" id="KW-0732">Signal</keyword>